<sequence length="76" mass="8530">MATTTDSIPWDEVLGKAVHDMRTPLSGLKTAIEVLRLAQNDPDKVSRVISMMERQTAELTGMLERLAKEPESYRIS</sequence>
<accession>A0A858RG27</accession>
<evidence type="ECO:0000256" key="1">
    <source>
        <dbReference type="ARBA" id="ARBA00000085"/>
    </source>
</evidence>
<evidence type="ECO:0000313" key="5">
    <source>
        <dbReference type="Proteomes" id="UP000501812"/>
    </source>
</evidence>
<proteinExistence type="predicted"/>
<dbReference type="KEGG" id="luo:HHL09_07660"/>
<dbReference type="RefSeq" id="WP_169453978.1">
    <property type="nucleotide sequence ID" value="NZ_CP051774.1"/>
</dbReference>
<protein>
    <recommendedName>
        <fullName evidence="2">histidine kinase</fullName>
        <ecNumber evidence="2">2.7.13.3</ecNumber>
    </recommendedName>
</protein>
<gene>
    <name evidence="4" type="ORF">HHL09_07660</name>
</gene>
<evidence type="ECO:0000256" key="2">
    <source>
        <dbReference type="ARBA" id="ARBA00012438"/>
    </source>
</evidence>
<dbReference type="EMBL" id="CP051774">
    <property type="protein sequence ID" value="QJE95665.1"/>
    <property type="molecule type" value="Genomic_DNA"/>
</dbReference>
<dbReference type="Gene3D" id="1.10.287.130">
    <property type="match status" value="1"/>
</dbReference>
<dbReference type="EC" id="2.7.13.3" evidence="2"/>
<dbReference type="InterPro" id="IPR003661">
    <property type="entry name" value="HisK_dim/P_dom"/>
</dbReference>
<dbReference type="GO" id="GO:0000155">
    <property type="term" value="F:phosphorelay sensor kinase activity"/>
    <property type="evidence" value="ECO:0007669"/>
    <property type="project" value="InterPro"/>
</dbReference>
<dbReference type="CDD" id="cd00082">
    <property type="entry name" value="HisKA"/>
    <property type="match status" value="1"/>
</dbReference>
<dbReference type="Proteomes" id="UP000501812">
    <property type="component" value="Chromosome"/>
</dbReference>
<dbReference type="SMART" id="SM00388">
    <property type="entry name" value="HisKA"/>
    <property type="match status" value="1"/>
</dbReference>
<organism evidence="4 5">
    <name type="scientific">Luteolibacter luteus</name>
    <dbReference type="NCBI Taxonomy" id="2728835"/>
    <lineage>
        <taxon>Bacteria</taxon>
        <taxon>Pseudomonadati</taxon>
        <taxon>Verrucomicrobiota</taxon>
        <taxon>Verrucomicrobiia</taxon>
        <taxon>Verrucomicrobiales</taxon>
        <taxon>Verrucomicrobiaceae</taxon>
        <taxon>Luteolibacter</taxon>
    </lineage>
</organism>
<keyword evidence="5" id="KW-1185">Reference proteome</keyword>
<dbReference type="SUPFAM" id="SSF47384">
    <property type="entry name" value="Homodimeric domain of signal transducing histidine kinase"/>
    <property type="match status" value="1"/>
</dbReference>
<evidence type="ECO:0000259" key="3">
    <source>
        <dbReference type="SMART" id="SM00388"/>
    </source>
</evidence>
<dbReference type="InterPro" id="IPR036097">
    <property type="entry name" value="HisK_dim/P_sf"/>
</dbReference>
<reference evidence="4 5" key="1">
    <citation type="submission" date="2020-04" db="EMBL/GenBank/DDBJ databases">
        <title>Luteolibacter sp. G-1-1-1 isolated from soil.</title>
        <authorList>
            <person name="Dahal R.H."/>
        </authorList>
    </citation>
    <scope>NUCLEOTIDE SEQUENCE [LARGE SCALE GENOMIC DNA]</scope>
    <source>
        <strain evidence="4 5">G-1-1-1</strain>
    </source>
</reference>
<comment type="catalytic activity">
    <reaction evidence="1">
        <text>ATP + protein L-histidine = ADP + protein N-phospho-L-histidine.</text>
        <dbReference type="EC" id="2.7.13.3"/>
    </reaction>
</comment>
<dbReference type="Pfam" id="PF00512">
    <property type="entry name" value="HisKA"/>
    <property type="match status" value="1"/>
</dbReference>
<dbReference type="AlphaFoldDB" id="A0A858RG27"/>
<evidence type="ECO:0000313" key="4">
    <source>
        <dbReference type="EMBL" id="QJE95665.1"/>
    </source>
</evidence>
<feature type="domain" description="Signal transduction histidine kinase dimerisation/phosphoacceptor" evidence="3">
    <location>
        <begin position="9"/>
        <end position="72"/>
    </location>
</feature>
<name>A0A858RG27_9BACT</name>